<name>A0AB33XWT2_LACRH</name>
<comment type="caution">
    <text evidence="1">The sequence shown here is derived from an EMBL/GenBank/DDBJ whole genome shotgun (WGS) entry which is preliminary data.</text>
</comment>
<evidence type="ECO:0000313" key="2">
    <source>
        <dbReference type="Proteomes" id="UP000009352"/>
    </source>
</evidence>
<reference evidence="1 2" key="1">
    <citation type="journal article" date="2013" name="Genome Announc.">
        <title>Draft Genome Sequence of Staphylococcus simulans UMC-CNS-990, Isolated from a Case of Chronic Bovine Mastitis.</title>
        <authorList>
            <person name="Calcutt M.J."/>
            <person name="Foecking M.F."/>
            <person name="Hsieh H.Y."/>
            <person name="Perry J."/>
            <person name="Stewart G.C."/>
            <person name="Middleton J.R."/>
        </authorList>
    </citation>
    <scope>NUCLEOTIDE SEQUENCE [LARGE SCALE GENOMIC DNA]</scope>
    <source>
        <strain evidence="1 2">LRHMDP3</strain>
    </source>
</reference>
<dbReference type="Proteomes" id="UP000009352">
    <property type="component" value="Unassembled WGS sequence"/>
</dbReference>
<evidence type="ECO:0000313" key="1">
    <source>
        <dbReference type="EMBL" id="EKS52336.1"/>
    </source>
</evidence>
<accession>A0AB33XWT2</accession>
<proteinExistence type="predicted"/>
<evidence type="ECO:0008006" key="3">
    <source>
        <dbReference type="Google" id="ProtNLM"/>
    </source>
</evidence>
<dbReference type="EMBL" id="AMQX01000003">
    <property type="protein sequence ID" value="EKS52336.1"/>
    <property type="molecule type" value="Genomic_DNA"/>
</dbReference>
<organism evidence="1 2">
    <name type="scientific">Lacticaseibacillus rhamnosus LRHMDP3</name>
    <dbReference type="NCBI Taxonomy" id="1203259"/>
    <lineage>
        <taxon>Bacteria</taxon>
        <taxon>Bacillati</taxon>
        <taxon>Bacillota</taxon>
        <taxon>Bacilli</taxon>
        <taxon>Lactobacillales</taxon>
        <taxon>Lactobacillaceae</taxon>
        <taxon>Lacticaseibacillus</taxon>
    </lineage>
</organism>
<protein>
    <recommendedName>
        <fullName evidence="3">Transposase</fullName>
    </recommendedName>
</protein>
<gene>
    <name evidence="1" type="ORF">LRHMDP3_707</name>
</gene>
<dbReference type="AlphaFoldDB" id="A0AB33XWT2"/>
<sequence>MSYDLLALCQREETDERTLGDLFFYYGKALPDIGIAQALDWLMTQLIGIASTYHEAQVVINQIMSEFMQKLPKSLADLFGSAA</sequence>